<gene>
    <name evidence="1" type="ORF">mRhiFer1_009099</name>
</gene>
<dbReference type="AlphaFoldDB" id="A0A7J7SY87"/>
<reference evidence="1 2" key="1">
    <citation type="journal article" date="2020" name="Nature">
        <title>Six reference-quality genomes reveal evolution of bat adaptations.</title>
        <authorList>
            <person name="Jebb D."/>
            <person name="Huang Z."/>
            <person name="Pippel M."/>
            <person name="Hughes G.M."/>
            <person name="Lavrichenko K."/>
            <person name="Devanna P."/>
            <person name="Winkler S."/>
            <person name="Jermiin L.S."/>
            <person name="Skirmuntt E.C."/>
            <person name="Katzourakis A."/>
            <person name="Burkitt-Gray L."/>
            <person name="Ray D.A."/>
            <person name="Sullivan K.A.M."/>
            <person name="Roscito J.G."/>
            <person name="Kirilenko B.M."/>
            <person name="Davalos L.M."/>
            <person name="Corthals A.P."/>
            <person name="Power M.L."/>
            <person name="Jones G."/>
            <person name="Ransome R.D."/>
            <person name="Dechmann D.K.N."/>
            <person name="Locatelli A.G."/>
            <person name="Puechmaille S.J."/>
            <person name="Fedrigo O."/>
            <person name="Jarvis E.D."/>
            <person name="Hiller M."/>
            <person name="Vernes S.C."/>
            <person name="Myers E.W."/>
            <person name="Teeling E.C."/>
        </authorList>
    </citation>
    <scope>NUCLEOTIDE SEQUENCE [LARGE SCALE GENOMIC DNA]</scope>
    <source>
        <strain evidence="1">MRhiFer1</strain>
        <tissue evidence="1">Lung</tissue>
    </source>
</reference>
<dbReference type="EMBL" id="JACAGC010000021">
    <property type="protein sequence ID" value="KAF6293213.1"/>
    <property type="molecule type" value="Genomic_DNA"/>
</dbReference>
<proteinExistence type="predicted"/>
<name>A0A7J7SY87_RHIFE</name>
<dbReference type="Proteomes" id="UP000585614">
    <property type="component" value="Unassembled WGS sequence"/>
</dbReference>
<comment type="caution">
    <text evidence="1">The sequence shown here is derived from an EMBL/GenBank/DDBJ whole genome shotgun (WGS) entry which is preliminary data.</text>
</comment>
<protein>
    <submittedName>
        <fullName evidence="1">Uncharacterized protein</fullName>
    </submittedName>
</protein>
<sequence length="167" mass="17979">MQITCCLRKCSWAMAAAAGVGRHLSSCTCFCPALANPGLMQRPGKRKAKGMQGVASFKERIVGLWSWTRRVSMPGEPVANARLIPKLLKCKSRNGTCPSVVSSPPWLLCTEQPEHHCCLGGWAEPASPSAPILSLRGAFECHFCGPQGLLLSLTAAAQAFQQNFQQP</sequence>
<evidence type="ECO:0000313" key="1">
    <source>
        <dbReference type="EMBL" id="KAF6293213.1"/>
    </source>
</evidence>
<organism evidence="1 2">
    <name type="scientific">Rhinolophus ferrumequinum</name>
    <name type="common">Greater horseshoe bat</name>
    <dbReference type="NCBI Taxonomy" id="59479"/>
    <lineage>
        <taxon>Eukaryota</taxon>
        <taxon>Metazoa</taxon>
        <taxon>Chordata</taxon>
        <taxon>Craniata</taxon>
        <taxon>Vertebrata</taxon>
        <taxon>Euteleostomi</taxon>
        <taxon>Mammalia</taxon>
        <taxon>Eutheria</taxon>
        <taxon>Laurasiatheria</taxon>
        <taxon>Chiroptera</taxon>
        <taxon>Yinpterochiroptera</taxon>
        <taxon>Rhinolophoidea</taxon>
        <taxon>Rhinolophidae</taxon>
        <taxon>Rhinolophinae</taxon>
        <taxon>Rhinolophus</taxon>
    </lineage>
</organism>
<evidence type="ECO:0000313" key="2">
    <source>
        <dbReference type="Proteomes" id="UP000585614"/>
    </source>
</evidence>
<accession>A0A7J7SY87</accession>